<reference evidence="5 6" key="1">
    <citation type="submission" date="2019-03" db="EMBL/GenBank/DDBJ databases">
        <authorList>
            <person name="Kim M.K.M."/>
        </authorList>
    </citation>
    <scope>NUCLEOTIDE SEQUENCE [LARGE SCALE GENOMIC DNA]</scope>
    <source>
        <strain evidence="5 6">18JY21-1</strain>
    </source>
</reference>
<feature type="transmembrane region" description="Helical" evidence="4">
    <location>
        <begin position="283"/>
        <end position="305"/>
    </location>
</feature>
<dbReference type="EMBL" id="SKFG01000022">
    <property type="protein sequence ID" value="TCZ75216.1"/>
    <property type="molecule type" value="Genomic_DNA"/>
</dbReference>
<feature type="transmembrane region" description="Helical" evidence="4">
    <location>
        <begin position="406"/>
        <end position="433"/>
    </location>
</feature>
<dbReference type="GO" id="GO:0016020">
    <property type="term" value="C:membrane"/>
    <property type="evidence" value="ECO:0007669"/>
    <property type="project" value="InterPro"/>
</dbReference>
<evidence type="ECO:0000256" key="4">
    <source>
        <dbReference type="SAM" id="Phobius"/>
    </source>
</evidence>
<evidence type="ECO:0000256" key="3">
    <source>
        <dbReference type="SAM" id="MobiDB-lite"/>
    </source>
</evidence>
<evidence type="ECO:0000313" key="6">
    <source>
        <dbReference type="Proteomes" id="UP000295418"/>
    </source>
</evidence>
<evidence type="ECO:0000313" key="5">
    <source>
        <dbReference type="EMBL" id="TCZ75216.1"/>
    </source>
</evidence>
<keyword evidence="4" id="KW-1133">Transmembrane helix</keyword>
<dbReference type="Proteomes" id="UP000295418">
    <property type="component" value="Unassembled WGS sequence"/>
</dbReference>
<name>A0A4R4E6A8_9BACL</name>
<dbReference type="PANTHER" id="PTHR22550">
    <property type="entry name" value="SPORE GERMINATION PROTEIN"/>
    <property type="match status" value="1"/>
</dbReference>
<dbReference type="AlphaFoldDB" id="A0A4R4E6A8"/>
<evidence type="ECO:0000256" key="1">
    <source>
        <dbReference type="ARBA" id="ARBA00005278"/>
    </source>
</evidence>
<keyword evidence="4" id="KW-0812">Transmembrane</keyword>
<keyword evidence="2 4" id="KW-0472">Membrane</keyword>
<organism evidence="5 6">
    <name type="scientific">Paenibacillus albiflavus</name>
    <dbReference type="NCBI Taxonomy" id="2545760"/>
    <lineage>
        <taxon>Bacteria</taxon>
        <taxon>Bacillati</taxon>
        <taxon>Bacillota</taxon>
        <taxon>Bacilli</taxon>
        <taxon>Bacillales</taxon>
        <taxon>Paenibacillaceae</taxon>
        <taxon>Paenibacillus</taxon>
    </lineage>
</organism>
<accession>A0A4R4E6A8</accession>
<dbReference type="PIRSF" id="PIRSF005690">
    <property type="entry name" value="GerBA"/>
    <property type="match status" value="1"/>
</dbReference>
<protein>
    <submittedName>
        <fullName evidence="5">Spore germination protein</fullName>
    </submittedName>
</protein>
<comment type="similarity">
    <text evidence="1">Belongs to the GerABKA family.</text>
</comment>
<dbReference type="PANTHER" id="PTHR22550:SF5">
    <property type="entry name" value="LEUCINE ZIPPER PROTEIN 4"/>
    <property type="match status" value="1"/>
</dbReference>
<dbReference type="GO" id="GO:0009847">
    <property type="term" value="P:spore germination"/>
    <property type="evidence" value="ECO:0007669"/>
    <property type="project" value="InterPro"/>
</dbReference>
<dbReference type="InterPro" id="IPR004995">
    <property type="entry name" value="Spore_Ger"/>
</dbReference>
<evidence type="ECO:0000256" key="2">
    <source>
        <dbReference type="ARBA" id="ARBA00023136"/>
    </source>
</evidence>
<feature type="transmembrane region" description="Helical" evidence="4">
    <location>
        <begin position="373"/>
        <end position="394"/>
    </location>
</feature>
<dbReference type="OrthoDB" id="1726708at2"/>
<proteinExistence type="inferred from homology"/>
<keyword evidence="6" id="KW-1185">Reference proteome</keyword>
<comment type="caution">
    <text evidence="5">The sequence shown here is derived from an EMBL/GenBank/DDBJ whole genome shotgun (WGS) entry which is preliminary data.</text>
</comment>
<dbReference type="InterPro" id="IPR050768">
    <property type="entry name" value="UPF0353/GerABKA_families"/>
</dbReference>
<gene>
    <name evidence="5" type="ORF">E0485_18770</name>
</gene>
<feature type="region of interest" description="Disordered" evidence="3">
    <location>
        <begin position="467"/>
        <end position="493"/>
    </location>
</feature>
<dbReference type="Pfam" id="PF03323">
    <property type="entry name" value="GerA"/>
    <property type="match status" value="1"/>
</dbReference>
<sequence length="493" mass="55550">MLKKSSITLQPVFPTVEENIQYMKNATFHTDDLVRQTVSFLGNTGEFLFMYTMCDQRKIRKEILDPISNNKNESLQDILILMRANKHDDLEKVIDLLVKGNAVLFIEGQEECFVIEVKSEHVRSITEPSNEKVVEGSHEGFVESVSINLQLIRKHIENRNLVVKRYKLGNETKIETTIVYLQNLANPKLIEEIDRRILGIHADNITSSEFIEEYIEDKSFSPFPQLLHTERPDRVIGNLLEGRVALLAEGSPTALIMPATFFAFYQSPDDYSFRSVQGSFIRLIRVLSFVIAIGLPAYYIAVVSFHFEVIPQDLLLPIKGSIEHIPFLPIFEALFMELTIELLREAGIRLPGPVGQTIGIVGGLVIGDSVVKIGLVSNAMVIVVALTAIASFVVPSHEMSASVRILRFPFMIAAALFGFIGIVFVSMVILIHLCKLESFGSPYFAPAAPLRWKDFKDTFIRLPQWKLTPRSDQTAPQKAMDQPSGKEQQKDDE</sequence>